<dbReference type="EMBL" id="CP022316">
    <property type="protein sequence ID" value="ASK65959.1"/>
    <property type="molecule type" value="Genomic_DNA"/>
</dbReference>
<feature type="transmembrane region" description="Helical" evidence="2">
    <location>
        <begin position="152"/>
        <end position="170"/>
    </location>
</feature>
<name>A0A220UCT8_9MICO</name>
<dbReference type="OrthoDB" id="5143471at2"/>
<sequence length="255" mass="27124">MALTTKRETKKAKKQAEKTVDAAGATALRAEKAVEELQKLAATVGPVVSEGAREARTRATELYGQYAPEAQQRLREQSDKLSANLGPRADKLRHDVQEDYLPRARKTVETSGTVLKAAVDAARQELDKGQDDIRSAVLEPTKPKKKGRAGKVLLVLGLAAAGAAAGYIAWQKTRPVEDPWAPPADFARAHYPASAADESDSSTVSDTVGSADAGDVASALKGEDRASDVEPKEVKVDSDPEASEDDKRGSHRGDA</sequence>
<evidence type="ECO:0000313" key="3">
    <source>
        <dbReference type="EMBL" id="ASK65959.1"/>
    </source>
</evidence>
<dbReference type="Proteomes" id="UP000198398">
    <property type="component" value="Chromosome"/>
</dbReference>
<protein>
    <submittedName>
        <fullName evidence="3">Uncharacterized protein</fullName>
    </submittedName>
</protein>
<dbReference type="AlphaFoldDB" id="A0A220UCT8"/>
<feature type="region of interest" description="Disordered" evidence="1">
    <location>
        <begin position="125"/>
        <end position="147"/>
    </location>
</feature>
<keyword evidence="4" id="KW-1185">Reference proteome</keyword>
<feature type="compositionally biased region" description="Basic and acidic residues" evidence="1">
    <location>
        <begin position="245"/>
        <end position="255"/>
    </location>
</feature>
<keyword evidence="2" id="KW-0472">Membrane</keyword>
<feature type="region of interest" description="Disordered" evidence="1">
    <location>
        <begin position="1"/>
        <end position="22"/>
    </location>
</feature>
<accession>A0A220UCT8</accession>
<reference evidence="4" key="1">
    <citation type="submission" date="2017-07" db="EMBL/GenBank/DDBJ databases">
        <title>Brachybacterium sp. VR2415.</title>
        <authorList>
            <person name="Tak E.J."/>
            <person name="Bae J.-W."/>
        </authorList>
    </citation>
    <scope>NUCLEOTIDE SEQUENCE [LARGE SCALE GENOMIC DNA]</scope>
    <source>
        <strain evidence="4">VR2415</strain>
    </source>
</reference>
<organism evidence="3 4">
    <name type="scientific">Brachybacterium avium</name>
    <dbReference type="NCBI Taxonomy" id="2017485"/>
    <lineage>
        <taxon>Bacteria</taxon>
        <taxon>Bacillati</taxon>
        <taxon>Actinomycetota</taxon>
        <taxon>Actinomycetes</taxon>
        <taxon>Micrococcales</taxon>
        <taxon>Dermabacteraceae</taxon>
        <taxon>Brachybacterium</taxon>
    </lineage>
</organism>
<evidence type="ECO:0000313" key="4">
    <source>
        <dbReference type="Proteomes" id="UP000198398"/>
    </source>
</evidence>
<feature type="compositionally biased region" description="Basic and acidic residues" evidence="1">
    <location>
        <begin position="221"/>
        <end position="238"/>
    </location>
</feature>
<keyword evidence="2" id="KW-0812">Transmembrane</keyword>
<gene>
    <name evidence="3" type="ORF">CFK39_09150</name>
</gene>
<evidence type="ECO:0000256" key="1">
    <source>
        <dbReference type="SAM" id="MobiDB-lite"/>
    </source>
</evidence>
<evidence type="ECO:0000256" key="2">
    <source>
        <dbReference type="SAM" id="Phobius"/>
    </source>
</evidence>
<feature type="compositionally biased region" description="Basic and acidic residues" evidence="1">
    <location>
        <begin position="125"/>
        <end position="134"/>
    </location>
</feature>
<keyword evidence="2" id="KW-1133">Transmembrane helix</keyword>
<feature type="region of interest" description="Disordered" evidence="1">
    <location>
        <begin position="191"/>
        <end position="255"/>
    </location>
</feature>
<feature type="compositionally biased region" description="Low complexity" evidence="1">
    <location>
        <begin position="193"/>
        <end position="212"/>
    </location>
</feature>
<dbReference type="RefSeq" id="WP_089065200.1">
    <property type="nucleotide sequence ID" value="NZ_CP022316.1"/>
</dbReference>
<dbReference type="KEGG" id="brv:CFK39_09150"/>
<proteinExistence type="predicted"/>